<dbReference type="Pfam" id="PF20150">
    <property type="entry name" value="2EXR"/>
    <property type="match status" value="1"/>
</dbReference>
<dbReference type="EMBL" id="PQXN01000591">
    <property type="protein sequence ID" value="TGO44139.1"/>
    <property type="molecule type" value="Genomic_DNA"/>
</dbReference>
<organism evidence="3 4">
    <name type="scientific">Botryotinia convoluta</name>
    <dbReference type="NCBI Taxonomy" id="54673"/>
    <lineage>
        <taxon>Eukaryota</taxon>
        <taxon>Fungi</taxon>
        <taxon>Dikarya</taxon>
        <taxon>Ascomycota</taxon>
        <taxon>Pezizomycotina</taxon>
        <taxon>Leotiomycetes</taxon>
        <taxon>Helotiales</taxon>
        <taxon>Sclerotiniaceae</taxon>
        <taxon>Botryotinia</taxon>
    </lineage>
</organism>
<dbReference type="Proteomes" id="UP000297527">
    <property type="component" value="Unassembled WGS sequence"/>
</dbReference>
<accession>A0A4Z1H6B9</accession>
<proteinExistence type="predicted"/>
<keyword evidence="1" id="KW-0812">Transmembrane</keyword>
<feature type="domain" description="2EXR" evidence="2">
    <location>
        <begin position="73"/>
        <end position="174"/>
    </location>
</feature>
<dbReference type="InterPro" id="IPR045518">
    <property type="entry name" value="2EXR"/>
</dbReference>
<keyword evidence="1" id="KW-1133">Transmembrane helix</keyword>
<evidence type="ECO:0000259" key="2">
    <source>
        <dbReference type="Pfam" id="PF20150"/>
    </source>
</evidence>
<gene>
    <name evidence="3" type="ORF">BCON_0593g00020</name>
</gene>
<dbReference type="PANTHER" id="PTHR35910">
    <property type="entry name" value="2EXR DOMAIN-CONTAINING PROTEIN"/>
    <property type="match status" value="1"/>
</dbReference>
<keyword evidence="4" id="KW-1185">Reference proteome</keyword>
<name>A0A4Z1H6B9_9HELO</name>
<dbReference type="AlphaFoldDB" id="A0A4Z1H6B9"/>
<dbReference type="PANTHER" id="PTHR35910:SF1">
    <property type="entry name" value="2EXR DOMAIN-CONTAINING PROTEIN"/>
    <property type="match status" value="1"/>
</dbReference>
<comment type="caution">
    <text evidence="3">The sequence shown here is derived from an EMBL/GenBank/DDBJ whole genome shotgun (WGS) entry which is preliminary data.</text>
</comment>
<evidence type="ECO:0000256" key="1">
    <source>
        <dbReference type="SAM" id="Phobius"/>
    </source>
</evidence>
<keyword evidence="1" id="KW-0472">Membrane</keyword>
<dbReference type="OrthoDB" id="3439599at2759"/>
<reference evidence="3 4" key="1">
    <citation type="submission" date="2017-12" db="EMBL/GenBank/DDBJ databases">
        <title>Comparative genomics of Botrytis spp.</title>
        <authorList>
            <person name="Valero-Jimenez C.A."/>
            <person name="Tapia P."/>
            <person name="Veloso J."/>
            <person name="Silva-Moreno E."/>
            <person name="Staats M."/>
            <person name="Valdes J.H."/>
            <person name="Van Kan J.A.L."/>
        </authorList>
    </citation>
    <scope>NUCLEOTIDE SEQUENCE [LARGE SCALE GENOMIC DNA]</scope>
    <source>
        <strain evidence="3 4">MUCL11595</strain>
    </source>
</reference>
<sequence length="301" mass="34756">MPFKFSKIHLYAYSYAKITAYIIGGIVCGPAIASFYVSRALSLIAHSGIKSRIREAKSRKLIKSSCPKNFHTFTLFKLLPRELQSAVWKFALQDIKPRTVKLELYWWQYKVPQSGSRDFLGTILTARHKYKAKIPILLYICHDSREVAQKKYKLSFEKLLQGRPMYFDIEQDTLWVVGGRDHCRAFPLRLLGMDGFRNLIITPPPRQISIDAPETSFEPLQKWLSRLFSRSEGGTMHIQIVLEQKDIEWYGMGHTHAESLCEGSVEKDWILGEDFGKCTVLLKTHTITNQQLFKTDGDIMF</sequence>
<evidence type="ECO:0000313" key="4">
    <source>
        <dbReference type="Proteomes" id="UP000297527"/>
    </source>
</evidence>
<feature type="transmembrane region" description="Helical" evidence="1">
    <location>
        <begin position="20"/>
        <end position="44"/>
    </location>
</feature>
<evidence type="ECO:0000313" key="3">
    <source>
        <dbReference type="EMBL" id="TGO44139.1"/>
    </source>
</evidence>
<protein>
    <recommendedName>
        <fullName evidence="2">2EXR domain-containing protein</fullName>
    </recommendedName>
</protein>